<dbReference type="InterPro" id="IPR000905">
    <property type="entry name" value="Gcp-like_dom"/>
</dbReference>
<dbReference type="GO" id="GO:0002949">
    <property type="term" value="P:tRNA threonylcarbamoyladenosine modification"/>
    <property type="evidence" value="ECO:0007669"/>
    <property type="project" value="InterPro"/>
</dbReference>
<reference evidence="4 5" key="1">
    <citation type="submission" date="2015-11" db="EMBL/GenBank/DDBJ databases">
        <authorList>
            <person name="Varghese N."/>
        </authorList>
    </citation>
    <scope>NUCLEOTIDE SEQUENCE [LARGE SCALE GENOMIC DNA]</scope>
    <source>
        <strain evidence="3 4">JGI-24</strain>
        <strain evidence="2 5">JGI-25</strain>
    </source>
</reference>
<evidence type="ECO:0000259" key="1">
    <source>
        <dbReference type="Pfam" id="PF00814"/>
    </source>
</evidence>
<proteinExistence type="predicted"/>
<dbReference type="SUPFAM" id="SSF53067">
    <property type="entry name" value="Actin-like ATPase domain"/>
    <property type="match status" value="2"/>
</dbReference>
<dbReference type="InterPro" id="IPR043129">
    <property type="entry name" value="ATPase_NBD"/>
</dbReference>
<keyword evidence="4" id="KW-1185">Reference proteome</keyword>
<dbReference type="OrthoDB" id="9784166at2"/>
<dbReference type="PANTHER" id="PTHR11735">
    <property type="entry name" value="TRNA N6-ADENOSINE THREONYLCARBAMOYLTRANSFERASE"/>
    <property type="match status" value="1"/>
</dbReference>
<dbReference type="Proteomes" id="UP000243105">
    <property type="component" value="Unassembled WGS sequence"/>
</dbReference>
<sequence>MILAIDTSTDICSVSVIENEKQKSKNILNTKQLHAEKLILIINQTLENINITLKDIKAIAVSIGPGSFTGLRISLSVAKGLCYVLGKPLIAVPTLDALALRAKQFCNILKNYIHNEIFVCAVLNAKQSDFYFSFYKYESDQLVRVSNYLSGGIDEIKKKISGLTVFIGDGVEILREKFYSQDTMIFLEDEINCTDAFYVATIAEQKYQRGEFSDIETIEPIYVKEFLIKTK</sequence>
<feature type="domain" description="Gcp-like" evidence="1">
    <location>
        <begin position="31"/>
        <end position="148"/>
    </location>
</feature>
<dbReference type="EMBL" id="CZVV01000009">
    <property type="protein sequence ID" value="CUS97418.1"/>
    <property type="molecule type" value="Genomic_DNA"/>
</dbReference>
<evidence type="ECO:0000313" key="4">
    <source>
        <dbReference type="Proteomes" id="UP000243065"/>
    </source>
</evidence>
<organism evidence="3 4">
    <name type="scientific">Kryptobacter tengchongensis</name>
    <dbReference type="NCBI Taxonomy" id="1643429"/>
    <lineage>
        <taxon>Bacteria</taxon>
        <taxon>Pseudomonadati</taxon>
        <taxon>Candidatus Kryptoniota</taxon>
        <taxon>Candidatus Kryptobacter</taxon>
    </lineage>
</organism>
<protein>
    <submittedName>
        <fullName evidence="3">tRNA threonylcarbamoyladenosine biosynthesis protein TsaB</fullName>
    </submittedName>
</protein>
<dbReference type="RefSeq" id="WP_072150440.1">
    <property type="nucleotide sequence ID" value="NZ_CZVH01000013.1"/>
</dbReference>
<evidence type="ECO:0000313" key="5">
    <source>
        <dbReference type="Proteomes" id="UP000243105"/>
    </source>
</evidence>
<dbReference type="Proteomes" id="UP000243065">
    <property type="component" value="Unassembled WGS sequence"/>
</dbReference>
<dbReference type="Pfam" id="PF00814">
    <property type="entry name" value="TsaD"/>
    <property type="match status" value="1"/>
</dbReference>
<dbReference type="InterPro" id="IPR022496">
    <property type="entry name" value="T6A_TsaB"/>
</dbReference>
<dbReference type="EMBL" id="CZVU01000043">
    <property type="protein sequence ID" value="CUT02003.1"/>
    <property type="molecule type" value="Genomic_DNA"/>
</dbReference>
<dbReference type="CDD" id="cd24032">
    <property type="entry name" value="ASKHA_NBD_TsaB"/>
    <property type="match status" value="1"/>
</dbReference>
<evidence type="ECO:0000313" key="2">
    <source>
        <dbReference type="EMBL" id="CUS97418.1"/>
    </source>
</evidence>
<name>A0A656D3Z2_KRYT1</name>
<dbReference type="GO" id="GO:0005829">
    <property type="term" value="C:cytosol"/>
    <property type="evidence" value="ECO:0007669"/>
    <property type="project" value="TreeGrafter"/>
</dbReference>
<dbReference type="NCBIfam" id="TIGR03725">
    <property type="entry name" value="T6A_YeaZ"/>
    <property type="match status" value="1"/>
</dbReference>
<accession>A0A656D3Z2</accession>
<dbReference type="PANTHER" id="PTHR11735:SF11">
    <property type="entry name" value="TRNA THREONYLCARBAMOYLADENOSINE BIOSYNTHESIS PROTEIN TSAB"/>
    <property type="match status" value="1"/>
</dbReference>
<dbReference type="Gene3D" id="3.30.420.40">
    <property type="match status" value="2"/>
</dbReference>
<gene>
    <name evidence="3" type="ORF">JGI24_01046</name>
    <name evidence="2" type="ORF">JGI25_00257</name>
</gene>
<dbReference type="AlphaFoldDB" id="A0A656D3Z2"/>
<evidence type="ECO:0000313" key="3">
    <source>
        <dbReference type="EMBL" id="CUT02003.1"/>
    </source>
</evidence>